<evidence type="ECO:0000313" key="2">
    <source>
        <dbReference type="Ensembl" id="ENSENLP00000018753.1"/>
    </source>
</evidence>
<dbReference type="Gene3D" id="3.10.100.10">
    <property type="entry name" value="Mannose-Binding Protein A, subunit A"/>
    <property type="match status" value="1"/>
</dbReference>
<dbReference type="Proteomes" id="UP000472264">
    <property type="component" value="Chromosome 6"/>
</dbReference>
<name>A0A665UGG9_ECHNA</name>
<dbReference type="PROSITE" id="PS50041">
    <property type="entry name" value="C_TYPE_LECTIN_2"/>
    <property type="match status" value="1"/>
</dbReference>
<dbReference type="InterPro" id="IPR016187">
    <property type="entry name" value="CTDL_fold"/>
</dbReference>
<dbReference type="InterPro" id="IPR001304">
    <property type="entry name" value="C-type_lectin-like"/>
</dbReference>
<organism evidence="2 3">
    <name type="scientific">Echeneis naucrates</name>
    <name type="common">Live sharksucker</name>
    <dbReference type="NCBI Taxonomy" id="173247"/>
    <lineage>
        <taxon>Eukaryota</taxon>
        <taxon>Metazoa</taxon>
        <taxon>Chordata</taxon>
        <taxon>Craniata</taxon>
        <taxon>Vertebrata</taxon>
        <taxon>Euteleostomi</taxon>
        <taxon>Actinopterygii</taxon>
        <taxon>Neopterygii</taxon>
        <taxon>Teleostei</taxon>
        <taxon>Neoteleostei</taxon>
        <taxon>Acanthomorphata</taxon>
        <taxon>Carangaria</taxon>
        <taxon>Carangiformes</taxon>
        <taxon>Echeneidae</taxon>
        <taxon>Echeneis</taxon>
    </lineage>
</organism>
<accession>A0A665UGG9</accession>
<keyword evidence="3" id="KW-1185">Reference proteome</keyword>
<reference evidence="2" key="2">
    <citation type="submission" date="2025-08" db="UniProtKB">
        <authorList>
            <consortium name="Ensembl"/>
        </authorList>
    </citation>
    <scope>IDENTIFICATION</scope>
</reference>
<feature type="domain" description="C-type lectin" evidence="1">
    <location>
        <begin position="39"/>
        <end position="116"/>
    </location>
</feature>
<dbReference type="InParanoid" id="A0A665UGG9"/>
<dbReference type="AlphaFoldDB" id="A0A665UGG9"/>
<reference evidence="2" key="3">
    <citation type="submission" date="2025-09" db="UniProtKB">
        <authorList>
            <consortium name="Ensembl"/>
        </authorList>
    </citation>
    <scope>IDENTIFICATION</scope>
</reference>
<dbReference type="PANTHER" id="PTHR45784:SF3">
    <property type="entry name" value="C-TYPE LECTIN DOMAIN FAMILY 4 MEMBER K-LIKE-RELATED"/>
    <property type="match status" value="1"/>
</dbReference>
<dbReference type="PANTHER" id="PTHR45784">
    <property type="entry name" value="C-TYPE LECTIN DOMAIN FAMILY 20 MEMBER A-RELATED"/>
    <property type="match status" value="1"/>
</dbReference>
<protein>
    <recommendedName>
        <fullName evidence="1">C-type lectin domain-containing protein</fullName>
    </recommendedName>
</protein>
<dbReference type="Ensembl" id="ENSENLT00000019452.1">
    <property type="protein sequence ID" value="ENSENLP00000018753.1"/>
    <property type="gene ID" value="ENSENLG00000008617.1"/>
</dbReference>
<evidence type="ECO:0000259" key="1">
    <source>
        <dbReference type="PROSITE" id="PS50041"/>
    </source>
</evidence>
<evidence type="ECO:0000313" key="3">
    <source>
        <dbReference type="Proteomes" id="UP000472264"/>
    </source>
</evidence>
<reference evidence="2" key="1">
    <citation type="submission" date="2021-04" db="EMBL/GenBank/DDBJ databases">
        <authorList>
            <consortium name="Wellcome Sanger Institute Data Sharing"/>
        </authorList>
    </citation>
    <scope>NUCLEOTIDE SEQUENCE [LARGE SCALE GENOMIC DNA]</scope>
</reference>
<dbReference type="SUPFAM" id="SSF56436">
    <property type="entry name" value="C-type lectin-like"/>
    <property type="match status" value="1"/>
</dbReference>
<dbReference type="Pfam" id="PF00059">
    <property type="entry name" value="Lectin_C"/>
    <property type="match status" value="1"/>
</dbReference>
<proteinExistence type="predicted"/>
<dbReference type="SMART" id="SM00034">
    <property type="entry name" value="CLECT"/>
    <property type="match status" value="1"/>
</dbReference>
<dbReference type="InterPro" id="IPR016186">
    <property type="entry name" value="C-type_lectin-like/link_sf"/>
</dbReference>
<sequence length="142" mass="16708">HTKTVNDFSVFTVRHTEVLASKRCSKSKDIFLQVTADTEAQDYCRTYFKDLAMIEDAEENTNVMSLLSNVRVWIGLYRNPWRWSDRSNSSFRNWVVLEPDNFGGQHCVAENSVRYWVKLPPINRQLILWTYYLNFCLSISVT</sequence>